<feature type="domain" description="Nudix hydrolase" evidence="6">
    <location>
        <begin position="1"/>
        <end position="128"/>
    </location>
</feature>
<gene>
    <name evidence="7" type="ORF">H8S11_08860</name>
</gene>
<organism evidence="7 8">
    <name type="scientific">Flintibacter hominis</name>
    <dbReference type="NCBI Taxonomy" id="2763048"/>
    <lineage>
        <taxon>Bacteria</taxon>
        <taxon>Bacillati</taxon>
        <taxon>Bacillota</taxon>
        <taxon>Clostridia</taxon>
        <taxon>Eubacteriales</taxon>
        <taxon>Flintibacter</taxon>
    </lineage>
</organism>
<reference evidence="7" key="1">
    <citation type="submission" date="2020-08" db="EMBL/GenBank/DDBJ databases">
        <title>Genome public.</title>
        <authorList>
            <person name="Liu C."/>
            <person name="Sun Q."/>
        </authorList>
    </citation>
    <scope>NUCLEOTIDE SEQUENCE</scope>
    <source>
        <strain evidence="7">NSJ-23</strain>
    </source>
</reference>
<dbReference type="Proteomes" id="UP000628736">
    <property type="component" value="Unassembled WGS sequence"/>
</dbReference>
<comment type="caution">
    <text evidence="7">The sequence shown here is derived from an EMBL/GenBank/DDBJ whole genome shotgun (WGS) entry which is preliminary data.</text>
</comment>
<dbReference type="InterPro" id="IPR020084">
    <property type="entry name" value="NUDIX_hydrolase_CS"/>
</dbReference>
<dbReference type="RefSeq" id="WP_186852881.1">
    <property type="nucleotide sequence ID" value="NZ_JACOPO010000005.1"/>
</dbReference>
<dbReference type="Pfam" id="PF00293">
    <property type="entry name" value="NUDIX"/>
    <property type="match status" value="1"/>
</dbReference>
<keyword evidence="5" id="KW-0460">Magnesium</keyword>
<dbReference type="EMBL" id="JACOPO010000005">
    <property type="protein sequence ID" value="MBC5722920.1"/>
    <property type="molecule type" value="Genomic_DNA"/>
</dbReference>
<keyword evidence="4" id="KW-0378">Hydrolase</keyword>
<dbReference type="GO" id="GO:0006281">
    <property type="term" value="P:DNA repair"/>
    <property type="evidence" value="ECO:0007669"/>
    <property type="project" value="InterPro"/>
</dbReference>
<dbReference type="PROSITE" id="PS51462">
    <property type="entry name" value="NUDIX"/>
    <property type="match status" value="1"/>
</dbReference>
<dbReference type="GO" id="GO:0008413">
    <property type="term" value="F:8-oxo-7,8-dihydroguanosine triphosphate pyrophosphatase activity"/>
    <property type="evidence" value="ECO:0007669"/>
    <property type="project" value="InterPro"/>
</dbReference>
<evidence type="ECO:0000256" key="2">
    <source>
        <dbReference type="ARBA" id="ARBA00005582"/>
    </source>
</evidence>
<dbReference type="Gene3D" id="3.90.79.10">
    <property type="entry name" value="Nucleoside Triphosphate Pyrophosphohydrolase"/>
    <property type="match status" value="1"/>
</dbReference>
<evidence type="ECO:0000313" key="7">
    <source>
        <dbReference type="EMBL" id="MBC5722920.1"/>
    </source>
</evidence>
<dbReference type="GO" id="GO:0046872">
    <property type="term" value="F:metal ion binding"/>
    <property type="evidence" value="ECO:0007669"/>
    <property type="project" value="UniProtKB-KW"/>
</dbReference>
<dbReference type="GO" id="GO:0005737">
    <property type="term" value="C:cytoplasm"/>
    <property type="evidence" value="ECO:0007669"/>
    <property type="project" value="TreeGrafter"/>
</dbReference>
<protein>
    <submittedName>
        <fullName evidence="7">8-oxo-dGTP diphosphatase</fullName>
    </submittedName>
</protein>
<keyword evidence="3" id="KW-0479">Metal-binding</keyword>
<evidence type="ECO:0000256" key="1">
    <source>
        <dbReference type="ARBA" id="ARBA00001946"/>
    </source>
</evidence>
<dbReference type="PROSITE" id="PS00893">
    <property type="entry name" value="NUDIX_BOX"/>
    <property type="match status" value="1"/>
</dbReference>
<name>A0A8J6IYA1_9FIRM</name>
<comment type="cofactor">
    <cofactor evidence="1">
        <name>Mg(2+)</name>
        <dbReference type="ChEBI" id="CHEBI:18420"/>
    </cofactor>
</comment>
<evidence type="ECO:0000313" key="8">
    <source>
        <dbReference type="Proteomes" id="UP000628736"/>
    </source>
</evidence>
<dbReference type="InterPro" id="IPR000086">
    <property type="entry name" value="NUDIX_hydrolase_dom"/>
</dbReference>
<keyword evidence="8" id="KW-1185">Reference proteome</keyword>
<dbReference type="SUPFAM" id="SSF55811">
    <property type="entry name" value="Nudix"/>
    <property type="match status" value="1"/>
</dbReference>
<evidence type="ECO:0000256" key="5">
    <source>
        <dbReference type="ARBA" id="ARBA00022842"/>
    </source>
</evidence>
<dbReference type="AlphaFoldDB" id="A0A8J6IYA1"/>
<comment type="similarity">
    <text evidence="2">Belongs to the Nudix hydrolase family.</text>
</comment>
<accession>A0A8J6IYA1</accession>
<evidence type="ECO:0000256" key="3">
    <source>
        <dbReference type="ARBA" id="ARBA00022723"/>
    </source>
</evidence>
<dbReference type="PRINTS" id="PR01402">
    <property type="entry name" value="MUTATORMUTX"/>
</dbReference>
<dbReference type="CDD" id="cd18886">
    <property type="entry name" value="NUDIX_MutT_Nudt1"/>
    <property type="match status" value="1"/>
</dbReference>
<sequence>MINTTLCYLQRGEEYLMLHRVKKENDLNQDKWIGVGGKFEDKESPEDCALREIREETGLTATGYRYRGLVTFLSDRWPTEYMHLFTVHSWTGELKECDEGDLEWVPKARLKELPLWDGDHIFLDLLDQDAPFFSLKLSYVGDKLVEAVLNGRHLKGGPMGGDLSYSE</sequence>
<evidence type="ECO:0000259" key="6">
    <source>
        <dbReference type="PROSITE" id="PS51462"/>
    </source>
</evidence>
<dbReference type="PANTHER" id="PTHR43758">
    <property type="entry name" value="7,8-DIHYDRO-8-OXOGUANINE TRIPHOSPHATASE"/>
    <property type="match status" value="1"/>
</dbReference>
<evidence type="ECO:0000256" key="4">
    <source>
        <dbReference type="ARBA" id="ARBA00022801"/>
    </source>
</evidence>
<dbReference type="PANTHER" id="PTHR43758:SF2">
    <property type="entry name" value="OXIDIZED PURINE NUCLEOSIDE TRIPHOSPHATE HYDROLASE"/>
    <property type="match status" value="1"/>
</dbReference>
<dbReference type="InterPro" id="IPR015797">
    <property type="entry name" value="NUDIX_hydrolase-like_dom_sf"/>
</dbReference>
<proteinExistence type="inferred from homology"/>
<dbReference type="InterPro" id="IPR003562">
    <property type="entry name" value="Mutator_MutX_prot"/>
</dbReference>